<evidence type="ECO:0000313" key="1">
    <source>
        <dbReference type="EMBL" id="GBP81688.1"/>
    </source>
</evidence>
<organism evidence="1 2">
    <name type="scientific">Eumeta variegata</name>
    <name type="common">Bagworm moth</name>
    <name type="synonym">Eumeta japonica</name>
    <dbReference type="NCBI Taxonomy" id="151549"/>
    <lineage>
        <taxon>Eukaryota</taxon>
        <taxon>Metazoa</taxon>
        <taxon>Ecdysozoa</taxon>
        <taxon>Arthropoda</taxon>
        <taxon>Hexapoda</taxon>
        <taxon>Insecta</taxon>
        <taxon>Pterygota</taxon>
        <taxon>Neoptera</taxon>
        <taxon>Endopterygota</taxon>
        <taxon>Lepidoptera</taxon>
        <taxon>Glossata</taxon>
        <taxon>Ditrysia</taxon>
        <taxon>Tineoidea</taxon>
        <taxon>Psychidae</taxon>
        <taxon>Oiketicinae</taxon>
        <taxon>Eumeta</taxon>
    </lineage>
</organism>
<comment type="caution">
    <text evidence="1">The sequence shown here is derived from an EMBL/GenBank/DDBJ whole genome shotgun (WGS) entry which is preliminary data.</text>
</comment>
<dbReference type="Proteomes" id="UP000299102">
    <property type="component" value="Unassembled WGS sequence"/>
</dbReference>
<evidence type="ECO:0000313" key="2">
    <source>
        <dbReference type="Proteomes" id="UP000299102"/>
    </source>
</evidence>
<name>A0A4C1Z035_EUMVA</name>
<protein>
    <submittedName>
        <fullName evidence="1">Uncharacterized protein</fullName>
    </submittedName>
</protein>
<dbReference type="AlphaFoldDB" id="A0A4C1Z035"/>
<accession>A0A4C1Z035</accession>
<keyword evidence="2" id="KW-1185">Reference proteome</keyword>
<sequence length="116" mass="12498">MGGDGHLLSSGSYAQGVTLNNSRSPLRTSIQTCKPGVLGLLSVPFSTPSRDDRIPTPYSYHPEISISLRPANVRSVSLLLPSKFSNSMIAEMKKIITSGVYRHCQRIPPRACSGSP</sequence>
<dbReference type="EMBL" id="BGZK01001524">
    <property type="protein sequence ID" value="GBP81688.1"/>
    <property type="molecule type" value="Genomic_DNA"/>
</dbReference>
<proteinExistence type="predicted"/>
<reference evidence="1 2" key="1">
    <citation type="journal article" date="2019" name="Commun. Biol.">
        <title>The bagworm genome reveals a unique fibroin gene that provides high tensile strength.</title>
        <authorList>
            <person name="Kono N."/>
            <person name="Nakamura H."/>
            <person name="Ohtoshi R."/>
            <person name="Tomita M."/>
            <person name="Numata K."/>
            <person name="Arakawa K."/>
        </authorList>
    </citation>
    <scope>NUCLEOTIDE SEQUENCE [LARGE SCALE GENOMIC DNA]</scope>
</reference>
<gene>
    <name evidence="1" type="ORF">EVAR_63177_1</name>
</gene>